<dbReference type="AlphaFoldDB" id="A0A9N8EZV8"/>
<keyword evidence="2" id="KW-1185">Reference proteome</keyword>
<proteinExistence type="predicted"/>
<reference evidence="1" key="1">
    <citation type="submission" date="2020-06" db="EMBL/GenBank/DDBJ databases">
        <authorList>
            <consortium name="Plant Systems Biology data submission"/>
        </authorList>
    </citation>
    <scope>NUCLEOTIDE SEQUENCE</scope>
    <source>
        <strain evidence="1">D6</strain>
    </source>
</reference>
<dbReference type="SUPFAM" id="SSF140860">
    <property type="entry name" value="Pseudo ankyrin repeat-like"/>
    <property type="match status" value="1"/>
</dbReference>
<evidence type="ECO:0000313" key="2">
    <source>
        <dbReference type="Proteomes" id="UP001153069"/>
    </source>
</evidence>
<dbReference type="EMBL" id="CAICTM010002749">
    <property type="protein sequence ID" value="CAB9530117.1"/>
    <property type="molecule type" value="Genomic_DNA"/>
</dbReference>
<gene>
    <name evidence="1" type="ORF">SEMRO_2751_G105871.1</name>
</gene>
<comment type="caution">
    <text evidence="1">The sequence shown here is derived from an EMBL/GenBank/DDBJ whole genome shotgun (WGS) entry which is preliminary data.</text>
</comment>
<name>A0A9N8EZV8_9STRA</name>
<evidence type="ECO:0000313" key="1">
    <source>
        <dbReference type="EMBL" id="CAB9530117.1"/>
    </source>
</evidence>
<protein>
    <submittedName>
        <fullName evidence="1">Uncharacterized protein</fullName>
    </submittedName>
</protein>
<sequence length="133" mass="15753">MNQLYKDYCRIELTKNPREVKEKWYSNRSAEITDTMYSEAFCNQQRAEYWLRDNSSHKTPDPRDVCRSIAAVGNLMVMKWARQQGFPWTNVTCLYAAKSGQLEMLQWLRENGCPWDEPSLHADLLLQIDIWKS</sequence>
<organism evidence="1 2">
    <name type="scientific">Seminavis robusta</name>
    <dbReference type="NCBI Taxonomy" id="568900"/>
    <lineage>
        <taxon>Eukaryota</taxon>
        <taxon>Sar</taxon>
        <taxon>Stramenopiles</taxon>
        <taxon>Ochrophyta</taxon>
        <taxon>Bacillariophyta</taxon>
        <taxon>Bacillariophyceae</taxon>
        <taxon>Bacillariophycidae</taxon>
        <taxon>Naviculales</taxon>
        <taxon>Naviculaceae</taxon>
        <taxon>Seminavis</taxon>
    </lineage>
</organism>
<dbReference type="Proteomes" id="UP001153069">
    <property type="component" value="Unassembled WGS sequence"/>
</dbReference>
<accession>A0A9N8EZV8</accession>